<dbReference type="HAMAP" id="MF_00605">
    <property type="entry name" value="TrmD"/>
    <property type="match status" value="1"/>
</dbReference>
<keyword evidence="10 15" id="KW-0949">S-adenosyl-L-methionine</keyword>
<dbReference type="Proteomes" id="UP000177869">
    <property type="component" value="Unassembled WGS sequence"/>
</dbReference>
<dbReference type="GO" id="GO:0005829">
    <property type="term" value="C:cytosol"/>
    <property type="evidence" value="ECO:0007669"/>
    <property type="project" value="TreeGrafter"/>
</dbReference>
<dbReference type="GO" id="GO:0002939">
    <property type="term" value="P:tRNA N1-guanine methylation"/>
    <property type="evidence" value="ECO:0007669"/>
    <property type="project" value="TreeGrafter"/>
</dbReference>
<dbReference type="NCBIfam" id="TIGR00088">
    <property type="entry name" value="trmD"/>
    <property type="match status" value="1"/>
</dbReference>
<dbReference type="InterPro" id="IPR002649">
    <property type="entry name" value="tRNA_m1G_MeTrfase_TrmD"/>
</dbReference>
<comment type="caution">
    <text evidence="19">The sequence shown here is derived from an EMBL/GenBank/DDBJ whole genome shotgun (WGS) entry which is preliminary data.</text>
</comment>
<evidence type="ECO:0000256" key="5">
    <source>
        <dbReference type="ARBA" id="ARBA00012807"/>
    </source>
</evidence>
<accession>A0A1F6UUL0</accession>
<dbReference type="PANTHER" id="PTHR46417:SF1">
    <property type="entry name" value="TRNA (GUANINE-N(1)-)-METHYLTRANSFERASE"/>
    <property type="match status" value="1"/>
</dbReference>
<feature type="domain" description="tRNA methyltransferase TRMD/TRM10-type" evidence="18">
    <location>
        <begin position="2"/>
        <end position="240"/>
    </location>
</feature>
<dbReference type="InterPro" id="IPR029028">
    <property type="entry name" value="Alpha/beta_knot_MTases"/>
</dbReference>
<evidence type="ECO:0000256" key="8">
    <source>
        <dbReference type="ARBA" id="ARBA00022603"/>
    </source>
</evidence>
<feature type="binding site" evidence="15 16">
    <location>
        <position position="119"/>
    </location>
    <ligand>
        <name>S-adenosyl-L-methionine</name>
        <dbReference type="ChEBI" id="CHEBI:59789"/>
    </ligand>
</feature>
<dbReference type="SUPFAM" id="SSF75217">
    <property type="entry name" value="alpha/beta knot"/>
    <property type="match status" value="1"/>
</dbReference>
<evidence type="ECO:0000256" key="3">
    <source>
        <dbReference type="ARBA" id="ARBA00007630"/>
    </source>
</evidence>
<comment type="catalytic activity">
    <reaction evidence="14 15 17">
        <text>guanosine(37) in tRNA + S-adenosyl-L-methionine = N(1)-methylguanosine(37) in tRNA + S-adenosyl-L-homocysteine + H(+)</text>
        <dbReference type="Rhea" id="RHEA:36899"/>
        <dbReference type="Rhea" id="RHEA-COMP:10145"/>
        <dbReference type="Rhea" id="RHEA-COMP:10147"/>
        <dbReference type="ChEBI" id="CHEBI:15378"/>
        <dbReference type="ChEBI" id="CHEBI:57856"/>
        <dbReference type="ChEBI" id="CHEBI:59789"/>
        <dbReference type="ChEBI" id="CHEBI:73542"/>
        <dbReference type="ChEBI" id="CHEBI:74269"/>
        <dbReference type="EC" id="2.1.1.228"/>
    </reaction>
</comment>
<name>A0A1F6UUL0_9BACT</name>
<dbReference type="EC" id="2.1.1.228" evidence="5 15"/>
<evidence type="ECO:0000256" key="6">
    <source>
        <dbReference type="ARBA" id="ARBA00014679"/>
    </source>
</evidence>
<dbReference type="STRING" id="1801732.A2814_01925"/>
<comment type="subcellular location">
    <subcellularLocation>
        <location evidence="2 15 17">Cytoplasm</location>
    </subcellularLocation>
</comment>
<evidence type="ECO:0000256" key="15">
    <source>
        <dbReference type="HAMAP-Rule" id="MF_00605"/>
    </source>
</evidence>
<evidence type="ECO:0000256" key="7">
    <source>
        <dbReference type="ARBA" id="ARBA00022490"/>
    </source>
</evidence>
<evidence type="ECO:0000256" key="4">
    <source>
        <dbReference type="ARBA" id="ARBA00011738"/>
    </source>
</evidence>
<evidence type="ECO:0000256" key="12">
    <source>
        <dbReference type="ARBA" id="ARBA00029736"/>
    </source>
</evidence>
<evidence type="ECO:0000256" key="14">
    <source>
        <dbReference type="ARBA" id="ARBA00047783"/>
    </source>
</evidence>
<comment type="function">
    <text evidence="1 15 17">Specifically methylates guanosine-37 in various tRNAs.</text>
</comment>
<proteinExistence type="inferred from homology"/>
<dbReference type="InterPro" id="IPR023148">
    <property type="entry name" value="tRNA_m1G_MeTrfase_C_sf"/>
</dbReference>
<evidence type="ECO:0000256" key="17">
    <source>
        <dbReference type="RuleBase" id="RU003464"/>
    </source>
</evidence>
<comment type="caution">
    <text evidence="15">Lacks conserved residue(s) required for the propagation of feature annotation.</text>
</comment>
<evidence type="ECO:0000313" key="19">
    <source>
        <dbReference type="EMBL" id="OGI61077.1"/>
    </source>
</evidence>
<keyword evidence="9 15" id="KW-0808">Transferase</keyword>
<comment type="subunit">
    <text evidence="4 15 17">Homodimer.</text>
</comment>
<keyword evidence="11 15" id="KW-0819">tRNA processing</keyword>
<evidence type="ECO:0000259" key="18">
    <source>
        <dbReference type="Pfam" id="PF01746"/>
    </source>
</evidence>
<dbReference type="Pfam" id="PF01746">
    <property type="entry name" value="tRNA_m1G_MT"/>
    <property type="match status" value="1"/>
</dbReference>
<evidence type="ECO:0000256" key="9">
    <source>
        <dbReference type="ARBA" id="ARBA00022679"/>
    </source>
</evidence>
<evidence type="ECO:0000256" key="10">
    <source>
        <dbReference type="ARBA" id="ARBA00022691"/>
    </source>
</evidence>
<comment type="similarity">
    <text evidence="3 15 17">Belongs to the RNA methyltransferase TrmD family.</text>
</comment>
<dbReference type="PANTHER" id="PTHR46417">
    <property type="entry name" value="TRNA (GUANINE-N(1)-)-METHYLTRANSFERASE"/>
    <property type="match status" value="1"/>
</dbReference>
<dbReference type="AlphaFoldDB" id="A0A1F6UUL0"/>
<evidence type="ECO:0000256" key="2">
    <source>
        <dbReference type="ARBA" id="ARBA00004496"/>
    </source>
</evidence>
<dbReference type="Gene3D" id="3.40.1280.10">
    <property type="match status" value="1"/>
</dbReference>
<reference evidence="19 20" key="1">
    <citation type="journal article" date="2016" name="Nat. Commun.">
        <title>Thousands of microbial genomes shed light on interconnected biogeochemical processes in an aquifer system.</title>
        <authorList>
            <person name="Anantharaman K."/>
            <person name="Brown C.T."/>
            <person name="Hug L.A."/>
            <person name="Sharon I."/>
            <person name="Castelle C.J."/>
            <person name="Probst A.J."/>
            <person name="Thomas B.C."/>
            <person name="Singh A."/>
            <person name="Wilkins M.J."/>
            <person name="Karaoz U."/>
            <person name="Brodie E.L."/>
            <person name="Williams K.H."/>
            <person name="Hubbard S.S."/>
            <person name="Banfield J.F."/>
        </authorList>
    </citation>
    <scope>NUCLEOTIDE SEQUENCE [LARGE SCALE GENOMIC DNA]</scope>
</reference>
<keyword evidence="7 15" id="KW-0963">Cytoplasm</keyword>
<dbReference type="InterPro" id="IPR029026">
    <property type="entry name" value="tRNA_m1G_MTases_N"/>
</dbReference>
<dbReference type="Gene3D" id="1.10.1270.20">
    <property type="entry name" value="tRNA(m1g37)methyltransferase, domain 2"/>
    <property type="match status" value="1"/>
</dbReference>
<evidence type="ECO:0000256" key="16">
    <source>
        <dbReference type="PIRSR" id="PIRSR000386-1"/>
    </source>
</evidence>
<sequence>MIKFHIITIFPKVFSSYLKESILGRVIKNKILQVKFYNPRDYVKRGKNSYKPVDGKPYGGGAGMVLQAEPILKAFSKAEKQIKNKKKKIIIFSAKGKFFNQKMAYGWAKKYKEIVFITGRYEGIDERVKLALKAEEISIGPYVLTDGDVATMVVASAVSRLLPGAIRLESLKEESHFNLLLKKEKNVKTGESGLEYPHYTRPEVLKYTPPGRGQKPKIYRVPKVLLSGNHKKIDEWRKNHK</sequence>
<evidence type="ECO:0000256" key="11">
    <source>
        <dbReference type="ARBA" id="ARBA00022694"/>
    </source>
</evidence>
<evidence type="ECO:0000256" key="13">
    <source>
        <dbReference type="ARBA" id="ARBA00033392"/>
    </source>
</evidence>
<keyword evidence="8 15" id="KW-0489">Methyltransferase</keyword>
<gene>
    <name evidence="15" type="primary">trmD</name>
    <name evidence="19" type="ORF">A2814_01925</name>
</gene>
<dbReference type="EMBL" id="MFTI01000006">
    <property type="protein sequence ID" value="OGI61077.1"/>
    <property type="molecule type" value="Genomic_DNA"/>
</dbReference>
<dbReference type="PIRSF" id="PIRSF000386">
    <property type="entry name" value="tRNA_mtase"/>
    <property type="match status" value="1"/>
</dbReference>
<evidence type="ECO:0000256" key="1">
    <source>
        <dbReference type="ARBA" id="ARBA00002634"/>
    </source>
</evidence>
<dbReference type="GO" id="GO:0052906">
    <property type="term" value="F:tRNA (guanine(37)-N1)-methyltransferase activity"/>
    <property type="evidence" value="ECO:0007669"/>
    <property type="project" value="UniProtKB-UniRule"/>
</dbReference>
<dbReference type="InterPro" id="IPR016009">
    <property type="entry name" value="tRNA_MeTrfase_TRMD/TRM10"/>
</dbReference>
<organism evidence="19 20">
    <name type="scientific">Candidatus Nomurabacteria bacterium RIFCSPHIGHO2_01_FULL_38_19</name>
    <dbReference type="NCBI Taxonomy" id="1801732"/>
    <lineage>
        <taxon>Bacteria</taxon>
        <taxon>Candidatus Nomuraibacteriota</taxon>
    </lineage>
</organism>
<protein>
    <recommendedName>
        <fullName evidence="6 15">tRNA (guanine-N(1)-)-methyltransferase</fullName>
        <ecNumber evidence="5 15">2.1.1.228</ecNumber>
    </recommendedName>
    <alternativeName>
        <fullName evidence="12 15">M1G-methyltransferase</fullName>
    </alternativeName>
    <alternativeName>
        <fullName evidence="13 15">tRNA [GM37] methyltransferase</fullName>
    </alternativeName>
</protein>
<evidence type="ECO:0000313" key="20">
    <source>
        <dbReference type="Proteomes" id="UP000177869"/>
    </source>
</evidence>